<proteinExistence type="predicted"/>
<gene>
    <name evidence="1" type="ORF">SAMN04489835_4560</name>
</gene>
<reference evidence="2" key="1">
    <citation type="submission" date="2016-10" db="EMBL/GenBank/DDBJ databases">
        <authorList>
            <person name="Varghese N."/>
            <person name="Submissions S."/>
        </authorList>
    </citation>
    <scope>NUCLEOTIDE SEQUENCE [LARGE SCALE GENOMIC DNA]</scope>
    <source>
        <strain evidence="2">DSM 45405</strain>
    </source>
</reference>
<dbReference type="Proteomes" id="UP000182915">
    <property type="component" value="Chromosome I"/>
</dbReference>
<name>A0A1H6L2I8_MYCRU</name>
<evidence type="ECO:0000313" key="1">
    <source>
        <dbReference type="EMBL" id="SEH82343.1"/>
    </source>
</evidence>
<sequence length="73" mass="8523">MDPRRIELSRRHSREVGALFDRFLEKHPDIEAEADDEMTEKERAAWAAYSAELLTRHRAERSALGDQIEAERS</sequence>
<dbReference type="EMBL" id="LT629971">
    <property type="protein sequence ID" value="SEH82343.1"/>
    <property type="molecule type" value="Genomic_DNA"/>
</dbReference>
<dbReference type="AlphaFoldDB" id="A0A1H6L2I8"/>
<keyword evidence="2" id="KW-1185">Reference proteome</keyword>
<dbReference type="OrthoDB" id="4559622at2"/>
<accession>A0A1H6L2I8</accession>
<dbReference type="STRING" id="370526.SAMN04489835_4560"/>
<organism evidence="1 2">
    <name type="scientific">Mycolicibacterium rutilum</name>
    <name type="common">Mycobacterium rutilum</name>
    <dbReference type="NCBI Taxonomy" id="370526"/>
    <lineage>
        <taxon>Bacteria</taxon>
        <taxon>Bacillati</taxon>
        <taxon>Actinomycetota</taxon>
        <taxon>Actinomycetes</taxon>
        <taxon>Mycobacteriales</taxon>
        <taxon>Mycobacteriaceae</taxon>
        <taxon>Mycolicibacterium</taxon>
    </lineage>
</organism>
<evidence type="ECO:0000313" key="2">
    <source>
        <dbReference type="Proteomes" id="UP000182915"/>
    </source>
</evidence>
<protein>
    <submittedName>
        <fullName evidence="1">Uncharacterized protein</fullName>
    </submittedName>
</protein>
<dbReference type="RefSeq" id="WP_157897796.1">
    <property type="nucleotide sequence ID" value="NZ_LT629971.1"/>
</dbReference>